<dbReference type="InterPro" id="IPR008269">
    <property type="entry name" value="Lon_proteolytic"/>
</dbReference>
<evidence type="ECO:0000256" key="14">
    <source>
        <dbReference type="HAMAP-Rule" id="MF_01973"/>
    </source>
</evidence>
<evidence type="ECO:0000256" key="3">
    <source>
        <dbReference type="ARBA" id="ARBA00022670"/>
    </source>
</evidence>
<evidence type="ECO:0000256" key="7">
    <source>
        <dbReference type="ARBA" id="ARBA00022840"/>
    </source>
</evidence>
<evidence type="ECO:0000256" key="15">
    <source>
        <dbReference type="PIRNR" id="PIRNR001174"/>
    </source>
</evidence>
<keyword evidence="4 14" id="KW-0547">Nucleotide-binding</keyword>
<evidence type="ECO:0000256" key="12">
    <source>
        <dbReference type="ARBA" id="ARBA00071934"/>
    </source>
</evidence>
<dbReference type="PIRSF" id="PIRSF001174">
    <property type="entry name" value="Lon_proteas"/>
    <property type="match status" value="1"/>
</dbReference>
<dbReference type="FunFam" id="3.40.50.300:FF:000021">
    <property type="entry name" value="Lon protease homolog"/>
    <property type="match status" value="1"/>
</dbReference>
<dbReference type="InterPro" id="IPR027065">
    <property type="entry name" value="Lon_Prtase"/>
</dbReference>
<comment type="function">
    <text evidence="10 14">ATP-dependent serine protease that mediates the selective degradation of mutant and abnormal proteins as well as certain short-lived regulatory proteins. Required for cellular homeostasis and for survival from DNA damage and developmental changes induced by stress. Degrades polypeptides processively to yield small peptide fragments that are 5 to 10 amino acids long. Binds to DNA in a double-stranded, site-specific manner.</text>
</comment>
<dbReference type="GO" id="GO:0004252">
    <property type="term" value="F:serine-type endopeptidase activity"/>
    <property type="evidence" value="ECO:0007669"/>
    <property type="project" value="UniProtKB-UniRule"/>
</dbReference>
<keyword evidence="5 14" id="KW-0378">Hydrolase</keyword>
<evidence type="ECO:0000256" key="19">
    <source>
        <dbReference type="RuleBase" id="RU000591"/>
    </source>
</evidence>
<dbReference type="PROSITE" id="PS01046">
    <property type="entry name" value="LON_SER"/>
    <property type="match status" value="1"/>
</dbReference>
<dbReference type="InterPro" id="IPR003111">
    <property type="entry name" value="Lon_prtase_N"/>
</dbReference>
<dbReference type="SUPFAM" id="SSF88697">
    <property type="entry name" value="PUA domain-like"/>
    <property type="match status" value="1"/>
</dbReference>
<dbReference type="SUPFAM" id="SSF54211">
    <property type="entry name" value="Ribosomal protein S5 domain 2-like"/>
    <property type="match status" value="1"/>
</dbReference>
<evidence type="ECO:0000256" key="10">
    <source>
        <dbReference type="ARBA" id="ARBA00053875"/>
    </source>
</evidence>
<evidence type="ECO:0000256" key="9">
    <source>
        <dbReference type="ARBA" id="ARBA00050665"/>
    </source>
</evidence>
<evidence type="ECO:0000313" key="22">
    <source>
        <dbReference type="EMBL" id="QIZ73724.1"/>
    </source>
</evidence>
<dbReference type="Proteomes" id="UP000500857">
    <property type="component" value="Chromosome"/>
</dbReference>
<evidence type="ECO:0000256" key="5">
    <source>
        <dbReference type="ARBA" id="ARBA00022801"/>
    </source>
</evidence>
<keyword evidence="3 14" id="KW-0645">Protease</keyword>
<reference evidence="22 23" key="1">
    <citation type="submission" date="2020-04" db="EMBL/GenBank/DDBJ databases">
        <authorList>
            <person name="Basu S."/>
            <person name="Maruthanayagam V."/>
            <person name="Chakraborty S."/>
            <person name="Pramanik A."/>
            <person name="Mukherjee J."/>
            <person name="Brink B."/>
        </authorList>
    </citation>
    <scope>NUCLEOTIDE SEQUENCE [LARGE SCALE GENOMIC DNA]</scope>
    <source>
        <strain evidence="22 23">AP17</strain>
    </source>
</reference>
<dbReference type="PROSITE" id="PS51786">
    <property type="entry name" value="LON_PROTEOLYTIC"/>
    <property type="match status" value="1"/>
</dbReference>
<dbReference type="InterPro" id="IPR015947">
    <property type="entry name" value="PUA-like_sf"/>
</dbReference>
<evidence type="ECO:0000256" key="18">
    <source>
        <dbReference type="PROSITE-ProRule" id="PRU01122"/>
    </source>
</evidence>
<proteinExistence type="evidence at transcript level"/>
<dbReference type="AlphaFoldDB" id="A0A6H1U4F5"/>
<dbReference type="GO" id="GO:0034605">
    <property type="term" value="P:cellular response to heat"/>
    <property type="evidence" value="ECO:0007669"/>
    <property type="project" value="UniProtKB-UniRule"/>
</dbReference>
<dbReference type="Gene3D" id="2.30.130.40">
    <property type="entry name" value="LON domain-like"/>
    <property type="match status" value="1"/>
</dbReference>
<dbReference type="Gene3D" id="3.40.50.300">
    <property type="entry name" value="P-loop containing nucleotide triphosphate hydrolases"/>
    <property type="match status" value="1"/>
</dbReference>
<evidence type="ECO:0000256" key="2">
    <source>
        <dbReference type="ARBA" id="ARBA00022490"/>
    </source>
</evidence>
<comment type="subcellular location">
    <subcellularLocation>
        <location evidence="1 14 15">Cytoplasm</location>
    </subcellularLocation>
</comment>
<dbReference type="Pfam" id="PF05362">
    <property type="entry name" value="Lon_C"/>
    <property type="match status" value="1"/>
</dbReference>
<dbReference type="InterPro" id="IPR004815">
    <property type="entry name" value="Lon_bac/euk-typ"/>
</dbReference>
<comment type="catalytic activity">
    <reaction evidence="9 14 15 18">
        <text>Hydrolysis of proteins in presence of ATP.</text>
        <dbReference type="EC" id="3.4.21.53"/>
    </reaction>
</comment>
<dbReference type="SMART" id="SM00382">
    <property type="entry name" value="AAA"/>
    <property type="match status" value="1"/>
</dbReference>
<comment type="induction">
    <text evidence="14">By heat shock.</text>
</comment>
<evidence type="ECO:0000256" key="1">
    <source>
        <dbReference type="ARBA" id="ARBA00004496"/>
    </source>
</evidence>
<dbReference type="InterPro" id="IPR020568">
    <property type="entry name" value="Ribosomal_Su5_D2-typ_SF"/>
</dbReference>
<dbReference type="GO" id="GO:0005524">
    <property type="term" value="F:ATP binding"/>
    <property type="evidence" value="ECO:0007669"/>
    <property type="project" value="UniProtKB-UniRule"/>
</dbReference>
<dbReference type="InterPro" id="IPR054594">
    <property type="entry name" value="Lon_lid"/>
</dbReference>
<dbReference type="Gene3D" id="3.30.230.10">
    <property type="match status" value="1"/>
</dbReference>
<dbReference type="InterPro" id="IPR003959">
    <property type="entry name" value="ATPase_AAA_core"/>
</dbReference>
<dbReference type="InterPro" id="IPR027417">
    <property type="entry name" value="P-loop_NTPase"/>
</dbReference>
<organism evidence="22 23">
    <name type="scientific">Oxynema aestuarii AP17</name>
    <dbReference type="NCBI Taxonomy" id="2064643"/>
    <lineage>
        <taxon>Bacteria</taxon>
        <taxon>Bacillati</taxon>
        <taxon>Cyanobacteriota</taxon>
        <taxon>Cyanophyceae</taxon>
        <taxon>Oscillatoriophycideae</taxon>
        <taxon>Oscillatoriales</taxon>
        <taxon>Oscillatoriaceae</taxon>
        <taxon>Oxynema</taxon>
        <taxon>Oxynema aestuarii</taxon>
    </lineage>
</organism>
<sequence length="833" mass="92588">MDVAPISSQIERSVKTGLLFPLRNIILLPGITLPIVAGRPRSVAVAEATLLTPTRELVVASVRPEIARLLDEDPHREIENLDSLYPIATLAVVQRTIRLPLGPLQLIVEGQERVRLEELLQRDPTYEVRFQTLPALSVEGAIDRGMERATLDALTGALQSLWREAASLNPNFPDEVLSILLNADDPIQLAYQSCILLQQEIEQMQAVLEENDLETLMRRVLANLQSEMEVMRLRREILGETKKEIDQKQREYILREQLKKIQEELGDGDPDRQEVEELRSRLKESKLPESAAKQAKRELARLERIGSASAEGGVIRTYLDWLLEMPWNRTVEDNLDLDNARAVLDADHHDLTPIKDRIVEHLATFKLKQVARATEDPSTEDRDSSHQRERYSVGTALCFTGPPGVGKTSLGRSIARALGRPFERLSLGGLRDEAELRGHRRTYIGAMPGRIVQALHRAGVNNPVIMLDELDKVGMDYRGDPASVLLEILDPQQNYSFRDLYLDLDFDLSQVFFIGTANDLSKVPPPLLDRLEIIELSGYSEREKRAIAREYLLPRQIEKAGLPPDALILPEETLSETIAHYTREAGVRKLEQQIGALCRKVAVRYANGDSEPMTVTADRLETLLGPAQFLGEEIRDRRKPGIATGLAWTLQGGEILFIEAALLPEGKDLTITGQLGKVMQESAHLARAYVWSNAATLGIDSKTFKENGLHLHVPAGAIPKDGPSAGVTMVAAIASLLMQQPTRTDTAMTGEINLSGEVLPIGGLREKVLAAHRAGVTRVLIPRRNQKDAVDIPEDVREVIELVACDRIEEILAQALQESKANPNSKTAEPLPN</sequence>
<dbReference type="KEGG" id="oxy:HCG48_12685"/>
<dbReference type="HAMAP" id="MF_01973">
    <property type="entry name" value="lon_bact"/>
    <property type="match status" value="1"/>
</dbReference>
<accession>A0A6H1U4F5</accession>
<dbReference type="GO" id="GO:0043565">
    <property type="term" value="F:sequence-specific DNA binding"/>
    <property type="evidence" value="ECO:0007669"/>
    <property type="project" value="UniProtKB-UniRule"/>
</dbReference>
<evidence type="ECO:0000259" key="21">
    <source>
        <dbReference type="PROSITE" id="PS51787"/>
    </source>
</evidence>
<name>A0A6H1U4F5_9CYAN</name>
<dbReference type="PRINTS" id="PR00830">
    <property type="entry name" value="ENDOLAPTASE"/>
</dbReference>
<feature type="domain" description="Lon N-terminal" evidence="21">
    <location>
        <begin position="17"/>
        <end position="228"/>
    </location>
</feature>
<dbReference type="EMBL" id="CP051167">
    <property type="protein sequence ID" value="QIZ73724.1"/>
    <property type="molecule type" value="Genomic_DNA"/>
</dbReference>
<comment type="similarity">
    <text evidence="14 15 18 19">Belongs to the peptidase S16 family.</text>
</comment>
<keyword evidence="8 14" id="KW-0346">Stress response</keyword>
<evidence type="ECO:0000256" key="16">
    <source>
        <dbReference type="PIRSR" id="PIRSR001174-1"/>
    </source>
</evidence>
<feature type="active site" evidence="14 16">
    <location>
        <position position="724"/>
    </location>
</feature>
<dbReference type="InterPro" id="IPR027543">
    <property type="entry name" value="Lon_bac"/>
</dbReference>
<feature type="binding site" evidence="14 17">
    <location>
        <begin position="401"/>
        <end position="408"/>
    </location>
    <ligand>
        <name>ATP</name>
        <dbReference type="ChEBI" id="CHEBI:30616"/>
    </ligand>
</feature>
<dbReference type="CDD" id="cd19500">
    <property type="entry name" value="RecA-like_Lon"/>
    <property type="match status" value="1"/>
</dbReference>
<dbReference type="NCBIfam" id="TIGR00763">
    <property type="entry name" value="lon"/>
    <property type="match status" value="1"/>
</dbReference>
<feature type="active site" evidence="14 16">
    <location>
        <position position="767"/>
    </location>
</feature>
<dbReference type="FunFam" id="1.20.5.5270:FF:000002">
    <property type="entry name" value="Lon protease homolog"/>
    <property type="match status" value="1"/>
</dbReference>
<dbReference type="Pfam" id="PF00004">
    <property type="entry name" value="AAA"/>
    <property type="match status" value="1"/>
</dbReference>
<dbReference type="Pfam" id="PF22667">
    <property type="entry name" value="Lon_lid"/>
    <property type="match status" value="1"/>
</dbReference>
<dbReference type="GO" id="GO:0004176">
    <property type="term" value="F:ATP-dependent peptidase activity"/>
    <property type="evidence" value="ECO:0007669"/>
    <property type="project" value="UniProtKB-UniRule"/>
</dbReference>
<dbReference type="GO" id="GO:0005737">
    <property type="term" value="C:cytoplasm"/>
    <property type="evidence" value="ECO:0007669"/>
    <property type="project" value="UniProtKB-SubCell"/>
</dbReference>
<evidence type="ECO:0000256" key="11">
    <source>
        <dbReference type="ARBA" id="ARBA00066743"/>
    </source>
</evidence>
<gene>
    <name evidence="14 22" type="primary">lon</name>
    <name evidence="22" type="ORF">HCG48_12685</name>
</gene>
<dbReference type="SMART" id="SM00464">
    <property type="entry name" value="LON"/>
    <property type="match status" value="1"/>
</dbReference>
<dbReference type="InterPro" id="IPR008268">
    <property type="entry name" value="Peptidase_S16_AS"/>
</dbReference>
<keyword evidence="2 14" id="KW-0963">Cytoplasm</keyword>
<dbReference type="Gene3D" id="1.20.58.1480">
    <property type="match status" value="1"/>
</dbReference>
<evidence type="ECO:0000256" key="8">
    <source>
        <dbReference type="ARBA" id="ARBA00023016"/>
    </source>
</evidence>
<evidence type="ECO:0000259" key="20">
    <source>
        <dbReference type="PROSITE" id="PS51786"/>
    </source>
</evidence>
<evidence type="ECO:0000256" key="17">
    <source>
        <dbReference type="PIRSR" id="PIRSR001174-2"/>
    </source>
</evidence>
<evidence type="ECO:0000256" key="13">
    <source>
        <dbReference type="ARBA" id="ARBA00082722"/>
    </source>
</evidence>
<dbReference type="GO" id="GO:0016887">
    <property type="term" value="F:ATP hydrolysis activity"/>
    <property type="evidence" value="ECO:0007669"/>
    <property type="project" value="UniProtKB-UniRule"/>
</dbReference>
<dbReference type="Gene3D" id="1.20.5.5270">
    <property type="match status" value="1"/>
</dbReference>
<keyword evidence="7 14" id="KW-0067">ATP-binding</keyword>
<dbReference type="PANTHER" id="PTHR10046">
    <property type="entry name" value="ATP DEPENDENT LON PROTEASE FAMILY MEMBER"/>
    <property type="match status" value="1"/>
</dbReference>
<dbReference type="InterPro" id="IPR003593">
    <property type="entry name" value="AAA+_ATPase"/>
</dbReference>
<evidence type="ECO:0000256" key="4">
    <source>
        <dbReference type="ARBA" id="ARBA00022741"/>
    </source>
</evidence>
<feature type="domain" description="Lon proteolytic" evidence="20">
    <location>
        <begin position="637"/>
        <end position="818"/>
    </location>
</feature>
<dbReference type="InterPro" id="IPR046336">
    <property type="entry name" value="Lon_prtase_N_sf"/>
</dbReference>
<dbReference type="Pfam" id="PF02190">
    <property type="entry name" value="LON_substr_bdg"/>
    <property type="match status" value="1"/>
</dbReference>
<dbReference type="PROSITE" id="PS51787">
    <property type="entry name" value="LON_N"/>
    <property type="match status" value="1"/>
</dbReference>
<dbReference type="EC" id="3.4.21.53" evidence="11 14"/>
<dbReference type="InterPro" id="IPR014721">
    <property type="entry name" value="Ribsml_uS5_D2-typ_fold_subgr"/>
</dbReference>
<keyword evidence="6 14" id="KW-0720">Serine protease</keyword>
<dbReference type="GO" id="GO:0006515">
    <property type="term" value="P:protein quality control for misfolded or incompletely synthesized proteins"/>
    <property type="evidence" value="ECO:0007669"/>
    <property type="project" value="UniProtKB-UniRule"/>
</dbReference>
<keyword evidence="23" id="KW-1185">Reference proteome</keyword>
<comment type="subunit">
    <text evidence="14 15">Homohexamer. Organized in a ring with a central cavity.</text>
</comment>
<dbReference type="SUPFAM" id="SSF52540">
    <property type="entry name" value="P-loop containing nucleoside triphosphate hydrolases"/>
    <property type="match status" value="1"/>
</dbReference>
<evidence type="ECO:0000256" key="6">
    <source>
        <dbReference type="ARBA" id="ARBA00022825"/>
    </source>
</evidence>
<evidence type="ECO:0000313" key="23">
    <source>
        <dbReference type="Proteomes" id="UP000500857"/>
    </source>
</evidence>
<dbReference type="Gene3D" id="1.10.8.60">
    <property type="match status" value="1"/>
</dbReference>
<protein>
    <recommendedName>
        <fullName evidence="12 14">Lon protease</fullName>
        <ecNumber evidence="11 14">3.4.21.53</ecNumber>
    </recommendedName>
    <alternativeName>
        <fullName evidence="13 14">ATP-dependent protease La</fullName>
    </alternativeName>
</protein>